<keyword evidence="3" id="KW-1185">Reference proteome</keyword>
<dbReference type="Proteomes" id="UP000260311">
    <property type="component" value="Segment"/>
</dbReference>
<dbReference type="RefSeq" id="YP_009838329.1">
    <property type="nucleotide sequence ID" value="NC_048709.1"/>
</dbReference>
<dbReference type="Pfam" id="PF16473">
    <property type="entry name" value="Rv2179c-like"/>
    <property type="match status" value="1"/>
</dbReference>
<keyword evidence="2" id="KW-0540">Nuclease</keyword>
<proteinExistence type="predicted"/>
<feature type="domain" description="3'-5' exoribonuclease Rv2179c-like" evidence="1">
    <location>
        <begin position="11"/>
        <end position="187"/>
    </location>
</feature>
<dbReference type="KEGG" id="vg:55608561"/>
<dbReference type="EMBL" id="MH375644">
    <property type="protein sequence ID" value="AXC34483.1"/>
    <property type="molecule type" value="Genomic_DNA"/>
</dbReference>
<dbReference type="GeneID" id="55608561"/>
<sequence>MFKSDTLCVGDLETLGRYDDTIILSGGFVTAKWGQTYTFKELVRDHSYFIKFDVGHQIQLGRTVEPSTREWWKSDKVSDAARKASYEPNRVIEKHLRDFFTEYRAWCHSRGIECQNIDFADRNLFDFKKLDHVKAITLNDEPLRPWNYHDVFDIPSVLKAWGGNRYGGITVDDIEGFIYHHPVHDAAIDFLRLQYQAAEMGIVDFTKEEVIAKLNA</sequence>
<evidence type="ECO:0000313" key="3">
    <source>
        <dbReference type="Proteomes" id="UP000260311"/>
    </source>
</evidence>
<keyword evidence="2" id="KW-0269">Exonuclease</keyword>
<accession>A0A384ZS64</accession>
<keyword evidence="2" id="KW-0378">Hydrolase</keyword>
<dbReference type="InterPro" id="IPR033390">
    <property type="entry name" value="Rv2179c-like"/>
</dbReference>
<organism evidence="2 3">
    <name type="scientific">Vibrio phage YC</name>
    <dbReference type="NCBI Taxonomy" id="2267403"/>
    <lineage>
        <taxon>Viruses</taxon>
        <taxon>Duplodnaviria</taxon>
        <taxon>Heunggongvirae</taxon>
        <taxon>Uroviricota</taxon>
        <taxon>Caudoviricetes</taxon>
        <taxon>Pantevenvirales</taxon>
        <taxon>Ackermannviridae</taxon>
        <taxon>Campanilevirus</taxon>
        <taxon>Campanilevirus YC</taxon>
    </lineage>
</organism>
<protein>
    <submittedName>
        <fullName evidence="2">Exonuclease</fullName>
    </submittedName>
</protein>
<dbReference type="GO" id="GO:0004527">
    <property type="term" value="F:exonuclease activity"/>
    <property type="evidence" value="ECO:0007669"/>
    <property type="project" value="UniProtKB-KW"/>
</dbReference>
<name>A0A384ZS64_9CAUD</name>
<reference evidence="2 3" key="1">
    <citation type="submission" date="2018-05" db="EMBL/GenBank/DDBJ databases">
        <title>The genome of Vibrio coralliilyticus phage YC.</title>
        <authorList>
            <person name="Benler S."/>
        </authorList>
    </citation>
    <scope>NUCLEOTIDE SEQUENCE [LARGE SCALE GENOMIC DNA]</scope>
</reference>
<evidence type="ECO:0000313" key="2">
    <source>
        <dbReference type="EMBL" id="AXC34483.1"/>
    </source>
</evidence>
<evidence type="ECO:0000259" key="1">
    <source>
        <dbReference type="Pfam" id="PF16473"/>
    </source>
</evidence>